<evidence type="ECO:0000256" key="12">
    <source>
        <dbReference type="SAM" id="Phobius"/>
    </source>
</evidence>
<evidence type="ECO:0000256" key="3">
    <source>
        <dbReference type="ARBA" id="ARBA00022448"/>
    </source>
</evidence>
<feature type="transmembrane region" description="Helical" evidence="12">
    <location>
        <begin position="158"/>
        <end position="176"/>
    </location>
</feature>
<evidence type="ECO:0008006" key="15">
    <source>
        <dbReference type="Google" id="ProtNLM"/>
    </source>
</evidence>
<sequence length="350" mass="39539">MNVFRILADVSHLLSKCILIWAIHWNKSAEGVSLITQGLYALVFCTRYLDLFRDSPWLSYWNFTLKVIYITTSFYIIFLMMRVYARTREREKAWYMGMYCLGGSIIGAPIVTLIFKGAKKLRTLNLPWSFSIILESVCVLPQLLLLRQTTVPTVIDSFYLLALGSYRGFYILNWIFRLTKDGPDEFDPGPIPVIFGIIQTGLYIDFAWVYWMRQRVKLRGGGVVDSDDLSRGWLLRRIFGSGRGESLDEEERPSLGGDDEPVGSGRARRTGWGIRGISVSADEGLLDPSQIKKTRVHPGDSLARDDELGDILQDDDDYDDDEGILPEVTKDGSGGVISGGHEWRNSTGGR</sequence>
<evidence type="ECO:0000256" key="9">
    <source>
        <dbReference type="ARBA" id="ARBA00023136"/>
    </source>
</evidence>
<dbReference type="GO" id="GO:0005789">
    <property type="term" value="C:endoplasmic reticulum membrane"/>
    <property type="evidence" value="ECO:0007669"/>
    <property type="project" value="UniProtKB-SubCell"/>
</dbReference>
<feature type="region of interest" description="Disordered" evidence="11">
    <location>
        <begin position="244"/>
        <end position="269"/>
    </location>
</feature>
<comment type="similarity">
    <text evidence="2">Belongs to the ERD2 family.</text>
</comment>
<feature type="region of interest" description="Disordered" evidence="11">
    <location>
        <begin position="294"/>
        <end position="350"/>
    </location>
</feature>
<organism evidence="13 14">
    <name type="scientific">Trichoglossum hirsutum</name>
    <dbReference type="NCBI Taxonomy" id="265104"/>
    <lineage>
        <taxon>Eukaryota</taxon>
        <taxon>Fungi</taxon>
        <taxon>Dikarya</taxon>
        <taxon>Ascomycota</taxon>
        <taxon>Pezizomycotina</taxon>
        <taxon>Geoglossomycetes</taxon>
        <taxon>Geoglossales</taxon>
        <taxon>Geoglossaceae</taxon>
        <taxon>Trichoglossum</taxon>
    </lineage>
</organism>
<evidence type="ECO:0000256" key="7">
    <source>
        <dbReference type="ARBA" id="ARBA00022927"/>
    </source>
</evidence>
<keyword evidence="7" id="KW-0653">Protein transport</keyword>
<feature type="transmembrane region" description="Helical" evidence="12">
    <location>
        <begin position="127"/>
        <end position="146"/>
    </location>
</feature>
<dbReference type="EMBL" id="JAGHQM010000904">
    <property type="protein sequence ID" value="KAH0557121.1"/>
    <property type="molecule type" value="Genomic_DNA"/>
</dbReference>
<feature type="compositionally biased region" description="Acidic residues" evidence="11">
    <location>
        <begin position="247"/>
        <end position="261"/>
    </location>
</feature>
<dbReference type="GO" id="GO:0015031">
    <property type="term" value="P:protein transport"/>
    <property type="evidence" value="ECO:0007669"/>
    <property type="project" value="UniProtKB-KW"/>
</dbReference>
<evidence type="ECO:0000256" key="1">
    <source>
        <dbReference type="ARBA" id="ARBA00004477"/>
    </source>
</evidence>
<keyword evidence="5" id="KW-0256">Endoplasmic reticulum</keyword>
<keyword evidence="9 12" id="KW-0472">Membrane</keyword>
<proteinExistence type="inferred from homology"/>
<keyword evidence="8 12" id="KW-1133">Transmembrane helix</keyword>
<dbReference type="GO" id="GO:0046923">
    <property type="term" value="F:ER retention sequence binding"/>
    <property type="evidence" value="ECO:0007669"/>
    <property type="project" value="InterPro"/>
</dbReference>
<dbReference type="Pfam" id="PF00810">
    <property type="entry name" value="ER_lumen_recept"/>
    <property type="match status" value="1"/>
</dbReference>
<dbReference type="Proteomes" id="UP000750711">
    <property type="component" value="Unassembled WGS sequence"/>
</dbReference>
<evidence type="ECO:0000256" key="6">
    <source>
        <dbReference type="ARBA" id="ARBA00022892"/>
    </source>
</evidence>
<keyword evidence="10" id="KW-0675">Receptor</keyword>
<accession>A0A9P8L9W7</accession>
<dbReference type="AlphaFoldDB" id="A0A9P8L9W7"/>
<reference evidence="13" key="1">
    <citation type="submission" date="2021-03" db="EMBL/GenBank/DDBJ databases">
        <title>Comparative genomics and phylogenomic investigation of the class Geoglossomycetes provide insights into ecological specialization and systematics.</title>
        <authorList>
            <person name="Melie T."/>
            <person name="Pirro S."/>
            <person name="Miller A.N."/>
            <person name="Quandt A."/>
        </authorList>
    </citation>
    <scope>NUCLEOTIDE SEQUENCE</scope>
    <source>
        <strain evidence="13">CAQ_001_2017</strain>
    </source>
</reference>
<evidence type="ECO:0000256" key="10">
    <source>
        <dbReference type="ARBA" id="ARBA00023170"/>
    </source>
</evidence>
<feature type="transmembrane region" description="Helical" evidence="12">
    <location>
        <begin position="61"/>
        <end position="81"/>
    </location>
</feature>
<dbReference type="PRINTS" id="PR00660">
    <property type="entry name" value="ERLUMENR"/>
</dbReference>
<comment type="caution">
    <text evidence="13">The sequence shown here is derived from an EMBL/GenBank/DDBJ whole genome shotgun (WGS) entry which is preliminary data.</text>
</comment>
<evidence type="ECO:0000256" key="4">
    <source>
        <dbReference type="ARBA" id="ARBA00022692"/>
    </source>
</evidence>
<feature type="transmembrane region" description="Helical" evidence="12">
    <location>
        <begin position="191"/>
        <end position="211"/>
    </location>
</feature>
<keyword evidence="6" id="KW-0931">ER-Golgi transport</keyword>
<dbReference type="PANTHER" id="PTHR10585">
    <property type="entry name" value="ER LUMEN PROTEIN RETAINING RECEPTOR"/>
    <property type="match status" value="1"/>
</dbReference>
<name>A0A9P8L9W7_9PEZI</name>
<keyword evidence="14" id="KW-1185">Reference proteome</keyword>
<dbReference type="GO" id="GO:0016192">
    <property type="term" value="P:vesicle-mediated transport"/>
    <property type="evidence" value="ECO:0007669"/>
    <property type="project" value="UniProtKB-KW"/>
</dbReference>
<keyword evidence="3" id="KW-0813">Transport</keyword>
<dbReference type="InterPro" id="IPR000133">
    <property type="entry name" value="ER_ret_rcpt"/>
</dbReference>
<evidence type="ECO:0000256" key="8">
    <source>
        <dbReference type="ARBA" id="ARBA00022989"/>
    </source>
</evidence>
<evidence type="ECO:0000256" key="11">
    <source>
        <dbReference type="SAM" id="MobiDB-lite"/>
    </source>
</evidence>
<evidence type="ECO:0000313" key="14">
    <source>
        <dbReference type="Proteomes" id="UP000750711"/>
    </source>
</evidence>
<feature type="transmembrane region" description="Helical" evidence="12">
    <location>
        <begin position="93"/>
        <end position="115"/>
    </location>
</feature>
<evidence type="ECO:0000256" key="5">
    <source>
        <dbReference type="ARBA" id="ARBA00022824"/>
    </source>
</evidence>
<gene>
    <name evidence="13" type="ORF">GP486_005091</name>
</gene>
<dbReference type="GO" id="GO:0006621">
    <property type="term" value="P:protein retention in ER lumen"/>
    <property type="evidence" value="ECO:0007669"/>
    <property type="project" value="InterPro"/>
</dbReference>
<evidence type="ECO:0000313" key="13">
    <source>
        <dbReference type="EMBL" id="KAH0557121.1"/>
    </source>
</evidence>
<keyword evidence="4 12" id="KW-0812">Transmembrane</keyword>
<comment type="subcellular location">
    <subcellularLocation>
        <location evidence="1">Endoplasmic reticulum membrane</location>
        <topology evidence="1">Multi-pass membrane protein</topology>
    </subcellularLocation>
</comment>
<evidence type="ECO:0000256" key="2">
    <source>
        <dbReference type="ARBA" id="ARBA00010120"/>
    </source>
</evidence>
<feature type="compositionally biased region" description="Acidic residues" evidence="11">
    <location>
        <begin position="307"/>
        <end position="324"/>
    </location>
</feature>
<protein>
    <recommendedName>
        <fullName evidence="15">ER lumen protein retaining receptor</fullName>
    </recommendedName>
</protein>